<evidence type="ECO:0000256" key="5">
    <source>
        <dbReference type="SAM" id="MobiDB-lite"/>
    </source>
</evidence>
<evidence type="ECO:0000313" key="8">
    <source>
        <dbReference type="Proteomes" id="UP000289152"/>
    </source>
</evidence>
<feature type="compositionally biased region" description="Pro residues" evidence="5">
    <location>
        <begin position="126"/>
        <end position="138"/>
    </location>
</feature>
<keyword evidence="1" id="KW-0808">Transferase</keyword>
<dbReference type="Gene3D" id="2.60.120.320">
    <property type="entry name" value="Thiamin pyrophosphokinase, thiamin-binding domain"/>
    <property type="match status" value="1"/>
</dbReference>
<reference evidence="7 8" key="1">
    <citation type="submission" date="2016-06" db="EMBL/GenBank/DDBJ databases">
        <title>Evolution of pathogenesis and genome organization in the Tremellales.</title>
        <authorList>
            <person name="Cuomo C."/>
            <person name="Litvintseva A."/>
            <person name="Heitman J."/>
            <person name="Chen Y."/>
            <person name="Sun S."/>
            <person name="Springer D."/>
            <person name="Dromer F."/>
            <person name="Young S."/>
            <person name="Zeng Q."/>
            <person name="Chapman S."/>
            <person name="Gujja S."/>
            <person name="Saif S."/>
            <person name="Birren B."/>
        </authorList>
    </citation>
    <scope>NUCLEOTIDE SEQUENCE [LARGE SCALE GENOMIC DNA]</scope>
    <source>
        <strain evidence="7 8">ATCC 28783</strain>
    </source>
</reference>
<sequence>MSPYSTPLELEPSSVSLISSKDAPDTQLSPSERRAYDQYLAILALSKDHVGPHTISRETLRTFVCQRLDVPGTLADDVMSYLPENDTRLSDRQVYGVMRLLAHSVGSKGQKRPQKAELQLIYVPTEPIPLKPPPPPVRSPTTLSHAPTSSSDDLIKPPTHSAPATLSKNPFRQRLASQPSTISSSSSKKAPPPLPPRRVSVSGGTAPSLPPRKSSQISRPLSIPGSSPERPATIHQPTKLATPSRIMLQSLQAADEAHGRPSNLSRAATIHLVRPSIPTTQPLTSSSSSDNSVQKQPPVRRKSLPLKSNDPRQIVSEALHAAEKEEPPPRRTSGKYQPKESFSIASKRYLEKEPDARIWNCCDLFNGEPSGRKYALIILNQPITRKDVFLRVWNASEVRYCADGGANRLYDLWNADNRLAYLPNMIKGDLDSIRTDVHTYYAQKGVSIKHDGSEYATDLMKCISEIEALEEASGKKYHLILMGGLSGRIDQSVHTMFLLHKMRKTRPETFVISGESLAWTLDEGSHLVEIDHTIMGQTCGLLPVGVEESYIKTEGLKWDLDWIASFSTSISTSNHLLPPSPLVYIRTSRPILWTIEIKSLLPSLRPRGQTTSHVRSTSQELSSGLSALAVGVGRLAKDASRGVGQWTAELGKKDGDKEERGGLISQSQIDDSVISDQDDSVGFDHLHRSNVNGGHRDEEGWQQLV</sequence>
<dbReference type="FunFam" id="2.60.120.320:FF:000001">
    <property type="entry name" value="Thiamine pyrophosphokinase"/>
    <property type="match status" value="1"/>
</dbReference>
<feature type="compositionally biased region" description="Basic and acidic residues" evidence="5">
    <location>
        <begin position="650"/>
        <end position="661"/>
    </location>
</feature>
<feature type="domain" description="Thiamin pyrophosphokinase thiamin-binding" evidence="6">
    <location>
        <begin position="524"/>
        <end position="591"/>
    </location>
</feature>
<feature type="compositionally biased region" description="Basic and acidic residues" evidence="5">
    <location>
        <begin position="320"/>
        <end position="329"/>
    </location>
</feature>
<dbReference type="GO" id="GO:0005524">
    <property type="term" value="F:ATP binding"/>
    <property type="evidence" value="ECO:0007669"/>
    <property type="project" value="UniProtKB-KW"/>
</dbReference>
<dbReference type="CDD" id="cd07995">
    <property type="entry name" value="TPK"/>
    <property type="match status" value="1"/>
</dbReference>
<dbReference type="Pfam" id="PF04263">
    <property type="entry name" value="TPK_catalytic"/>
    <property type="match status" value="1"/>
</dbReference>
<dbReference type="NCBIfam" id="TIGR01378">
    <property type="entry name" value="thi_PPkinase"/>
    <property type="match status" value="1"/>
</dbReference>
<comment type="caution">
    <text evidence="7">The sequence shown here is derived from an EMBL/GenBank/DDBJ whole genome shotgun (WGS) entry which is preliminary data.</text>
</comment>
<evidence type="ECO:0000256" key="1">
    <source>
        <dbReference type="ARBA" id="ARBA00022679"/>
    </source>
</evidence>
<protein>
    <submittedName>
        <fullName evidence="7">Thiamine pyrophosphokinase</fullName>
    </submittedName>
</protein>
<dbReference type="Gene3D" id="3.40.50.10240">
    <property type="entry name" value="Thiamin pyrophosphokinase, catalytic domain"/>
    <property type="match status" value="1"/>
</dbReference>
<evidence type="ECO:0000256" key="3">
    <source>
        <dbReference type="ARBA" id="ARBA00022777"/>
    </source>
</evidence>
<dbReference type="PANTHER" id="PTHR13622:SF8">
    <property type="entry name" value="THIAMIN PYROPHOSPHOKINASE 1"/>
    <property type="match status" value="1"/>
</dbReference>
<evidence type="ECO:0000256" key="2">
    <source>
        <dbReference type="ARBA" id="ARBA00022741"/>
    </source>
</evidence>
<feature type="region of interest" description="Disordered" evidence="5">
    <location>
        <begin position="647"/>
        <end position="705"/>
    </location>
</feature>
<dbReference type="SUPFAM" id="SSF63999">
    <property type="entry name" value="Thiamin pyrophosphokinase, catalytic domain"/>
    <property type="match status" value="1"/>
</dbReference>
<dbReference type="InParanoid" id="A0A4Q1BC82"/>
<dbReference type="InterPro" id="IPR007371">
    <property type="entry name" value="TPK_catalytic"/>
</dbReference>
<dbReference type="SUPFAM" id="SSF63862">
    <property type="entry name" value="Thiamin pyrophosphokinase, substrate-binding domain"/>
    <property type="match status" value="1"/>
</dbReference>
<dbReference type="PANTHER" id="PTHR13622">
    <property type="entry name" value="THIAMIN PYROPHOSPHOKINASE"/>
    <property type="match status" value="1"/>
</dbReference>
<evidence type="ECO:0000259" key="6">
    <source>
        <dbReference type="SMART" id="SM00983"/>
    </source>
</evidence>
<dbReference type="InterPro" id="IPR036759">
    <property type="entry name" value="TPK_catalytic_sf"/>
</dbReference>
<dbReference type="InterPro" id="IPR007373">
    <property type="entry name" value="Thiamin_PyroPKinase_B1-bd"/>
</dbReference>
<feature type="region of interest" description="Disordered" evidence="5">
    <location>
        <begin position="319"/>
        <end position="338"/>
    </location>
</feature>
<accession>A0A4Q1BC82</accession>
<keyword evidence="4" id="KW-0067">ATP-binding</keyword>
<feature type="region of interest" description="Disordered" evidence="5">
    <location>
        <begin position="126"/>
        <end position="244"/>
    </location>
</feature>
<evidence type="ECO:0000313" key="7">
    <source>
        <dbReference type="EMBL" id="RXK35294.1"/>
    </source>
</evidence>
<organism evidence="7 8">
    <name type="scientific">Tremella mesenterica</name>
    <name type="common">Jelly fungus</name>
    <dbReference type="NCBI Taxonomy" id="5217"/>
    <lineage>
        <taxon>Eukaryota</taxon>
        <taxon>Fungi</taxon>
        <taxon>Dikarya</taxon>
        <taxon>Basidiomycota</taxon>
        <taxon>Agaricomycotina</taxon>
        <taxon>Tremellomycetes</taxon>
        <taxon>Tremellales</taxon>
        <taxon>Tremellaceae</taxon>
        <taxon>Tremella</taxon>
    </lineage>
</organism>
<dbReference type="Proteomes" id="UP000289152">
    <property type="component" value="Unassembled WGS sequence"/>
</dbReference>
<feature type="region of interest" description="Disordered" evidence="5">
    <location>
        <begin position="277"/>
        <end position="311"/>
    </location>
</feature>
<feature type="compositionally biased region" description="Polar residues" evidence="5">
    <location>
        <begin position="141"/>
        <end position="152"/>
    </location>
</feature>
<dbReference type="InterPro" id="IPR006282">
    <property type="entry name" value="Thi_PPkinase"/>
</dbReference>
<dbReference type="EMBL" id="SDIL01000145">
    <property type="protein sequence ID" value="RXK35294.1"/>
    <property type="molecule type" value="Genomic_DNA"/>
</dbReference>
<dbReference type="AlphaFoldDB" id="A0A4Q1BC82"/>
<keyword evidence="8" id="KW-1185">Reference proteome</keyword>
<name>A0A4Q1BC82_TREME</name>
<dbReference type="GO" id="GO:0016301">
    <property type="term" value="F:kinase activity"/>
    <property type="evidence" value="ECO:0007669"/>
    <property type="project" value="UniProtKB-KW"/>
</dbReference>
<feature type="region of interest" description="Disordered" evidence="5">
    <location>
        <begin position="1"/>
        <end position="31"/>
    </location>
</feature>
<keyword evidence="2" id="KW-0547">Nucleotide-binding</keyword>
<proteinExistence type="predicted"/>
<gene>
    <name evidence="7" type="ORF">M231_07433</name>
</gene>
<dbReference type="GO" id="GO:0030975">
    <property type="term" value="F:thiamine binding"/>
    <property type="evidence" value="ECO:0007669"/>
    <property type="project" value="InterPro"/>
</dbReference>
<dbReference type="Pfam" id="PF04265">
    <property type="entry name" value="TPK_B1_binding"/>
    <property type="match status" value="1"/>
</dbReference>
<dbReference type="VEuPathDB" id="FungiDB:TREMEDRAFT_25042"/>
<dbReference type="GO" id="GO:0009229">
    <property type="term" value="P:thiamine diphosphate biosynthetic process"/>
    <property type="evidence" value="ECO:0007669"/>
    <property type="project" value="InterPro"/>
</dbReference>
<dbReference type="SMART" id="SM00983">
    <property type="entry name" value="TPK_B1_binding"/>
    <property type="match status" value="1"/>
</dbReference>
<dbReference type="InterPro" id="IPR036371">
    <property type="entry name" value="TPK_B1-bd_sf"/>
</dbReference>
<keyword evidence="3 7" id="KW-0418">Kinase</keyword>
<feature type="compositionally biased region" description="Low complexity" evidence="5">
    <location>
        <begin position="277"/>
        <end position="292"/>
    </location>
</feature>
<feature type="compositionally biased region" description="Low complexity" evidence="5">
    <location>
        <begin position="175"/>
        <end position="189"/>
    </location>
</feature>
<dbReference type="STRING" id="5217.A0A4Q1BC82"/>
<feature type="compositionally biased region" description="Polar residues" evidence="5">
    <location>
        <begin position="235"/>
        <end position="244"/>
    </location>
</feature>
<evidence type="ECO:0000256" key="4">
    <source>
        <dbReference type="ARBA" id="ARBA00022840"/>
    </source>
</evidence>
<dbReference type="GO" id="GO:0004788">
    <property type="term" value="F:thiamine diphosphokinase activity"/>
    <property type="evidence" value="ECO:0007669"/>
    <property type="project" value="InterPro"/>
</dbReference>
<dbReference type="GO" id="GO:0006772">
    <property type="term" value="P:thiamine metabolic process"/>
    <property type="evidence" value="ECO:0007669"/>
    <property type="project" value="InterPro"/>
</dbReference>
<feature type="compositionally biased region" description="Low complexity" evidence="5">
    <location>
        <begin position="662"/>
        <end position="675"/>
    </location>
</feature>
<dbReference type="OrthoDB" id="25149at2759"/>